<gene>
    <name evidence="1" type="ORF">PC115_g24801</name>
</gene>
<protein>
    <submittedName>
        <fullName evidence="1">Uncharacterized protein</fullName>
    </submittedName>
</protein>
<reference evidence="1" key="1">
    <citation type="submission" date="2018-10" db="EMBL/GenBank/DDBJ databases">
        <title>Effector identification in a new, highly contiguous assembly of the strawberry crown rot pathogen Phytophthora cactorum.</title>
        <authorList>
            <person name="Armitage A.D."/>
            <person name="Nellist C.F."/>
            <person name="Bates H."/>
            <person name="Vickerstaff R.J."/>
            <person name="Harrison R.J."/>
        </authorList>
    </citation>
    <scope>NUCLEOTIDE SEQUENCE</scope>
    <source>
        <strain evidence="1">4032</strain>
    </source>
</reference>
<dbReference type="AlphaFoldDB" id="A0A8T1A3U4"/>
<name>A0A8T1A3U4_9STRA</name>
<sequence>MQRYVFDPLNPEKSTTEAAFPNRGNNWDTRNNGKDFEKVKGAKARNSSTTSAYVILETNQTIEMQSASTVDPVHNMVTLNAFGGLVKQGSWTSDDFSVLGLPAGFSAEASASGDQIEVTITGDGDGNVVSDSLLTFEIHSGAWDQVHKPASSLTVYQGSNTVTMAQFTPSNKIVAALDASSSNI</sequence>
<feature type="non-terminal residue" evidence="1">
    <location>
        <position position="184"/>
    </location>
</feature>
<evidence type="ECO:0000313" key="1">
    <source>
        <dbReference type="EMBL" id="KAG2871609.1"/>
    </source>
</evidence>
<organism evidence="1 2">
    <name type="scientific">Phytophthora cactorum</name>
    <dbReference type="NCBI Taxonomy" id="29920"/>
    <lineage>
        <taxon>Eukaryota</taxon>
        <taxon>Sar</taxon>
        <taxon>Stramenopiles</taxon>
        <taxon>Oomycota</taxon>
        <taxon>Peronosporomycetes</taxon>
        <taxon>Peronosporales</taxon>
        <taxon>Peronosporaceae</taxon>
        <taxon>Phytophthora</taxon>
    </lineage>
</organism>
<proteinExistence type="predicted"/>
<dbReference type="EMBL" id="RCMI01003720">
    <property type="protein sequence ID" value="KAG2871609.1"/>
    <property type="molecule type" value="Genomic_DNA"/>
</dbReference>
<accession>A0A8T1A3U4</accession>
<comment type="caution">
    <text evidence="1">The sequence shown here is derived from an EMBL/GenBank/DDBJ whole genome shotgun (WGS) entry which is preliminary data.</text>
</comment>
<dbReference type="Proteomes" id="UP000774804">
    <property type="component" value="Unassembled WGS sequence"/>
</dbReference>
<evidence type="ECO:0000313" key="2">
    <source>
        <dbReference type="Proteomes" id="UP000774804"/>
    </source>
</evidence>